<dbReference type="InterPro" id="IPR053139">
    <property type="entry name" value="Surface_bspA-like"/>
</dbReference>
<dbReference type="PANTHER" id="PTHR45661">
    <property type="entry name" value="SURFACE ANTIGEN"/>
    <property type="match status" value="1"/>
</dbReference>
<dbReference type="EMBL" id="DS113361">
    <property type="protein sequence ID" value="EAY09281.1"/>
    <property type="molecule type" value="Genomic_DNA"/>
</dbReference>
<dbReference type="AlphaFoldDB" id="A2EDL6"/>
<organism evidence="1 2">
    <name type="scientific">Trichomonas vaginalis (strain ATCC PRA-98 / G3)</name>
    <dbReference type="NCBI Taxonomy" id="412133"/>
    <lineage>
        <taxon>Eukaryota</taxon>
        <taxon>Metamonada</taxon>
        <taxon>Parabasalia</taxon>
        <taxon>Trichomonadida</taxon>
        <taxon>Trichomonadidae</taxon>
        <taxon>Trichomonas</taxon>
    </lineage>
</organism>
<dbReference type="Gene3D" id="3.80.10.10">
    <property type="entry name" value="Ribonuclease Inhibitor"/>
    <property type="match status" value="3"/>
</dbReference>
<proteinExistence type="predicted"/>
<sequence>MNCISLETVDLRTVTQIGDGCFGGCENLKSIIGLETSREYGSNVFSDCPNLVISEVGGAGREMFSMCHSIINVVFNGNTLGSGAFMHCLNLESFECQGNIQSIPEKCFYGCIKLINVVLPQSVTKIGNYAFFNTSLRNGFTFDNIRKVGDLSFAYCHLQIVTIFDIRYEYEQKYQYIMQLKDREDIVYVAPFKCCNDLTKVVFKVTSQPPMTGFFDQCDNLVEIEVISDNFIFENGVIYDNTKSAIVSFSNVLHLESFIIPETITRIYDLAFYGTKYLKNLKCNHCVIIGAAAFLKSSLENIIFTDPLNNYIMSVLTFSYSLSLKYVEIKCQQFQIFDFLYCINLEYFKAPITQLSPGLFMYCKSLKEIDLKEISLIGPKTFLDCHSLKRIEFGQKIEQISQYAFKNCINLETVIFDQLSRLTIINFGTFQNCIHLTSIILPLGLRSIYDLAFSNTALKEIRIPTLTEVTSHAFDDTPDIKVINTVVYDHEFIMYKNNEKSFVTTIGKQNTTYKYHDGFTQFDPLLINSNHVFNETIGAYENDLGIRTLIIPESIHEMNVNIEGYKYNLGLHFIENICYDGIDLELYIPYNYVFEYFDVWAYDPMDWELQGIGPITDLDGPFPYPKIYAPNMKVEAC</sequence>
<dbReference type="Proteomes" id="UP000001542">
    <property type="component" value="Unassembled WGS sequence"/>
</dbReference>
<dbReference type="VEuPathDB" id="TrichDB:TVAGG3_0906130"/>
<keyword evidence="2" id="KW-1185">Reference proteome</keyword>
<dbReference type="SUPFAM" id="SSF52058">
    <property type="entry name" value="L domain-like"/>
    <property type="match status" value="2"/>
</dbReference>
<dbReference type="KEGG" id="tva:4767197"/>
<evidence type="ECO:0000313" key="1">
    <source>
        <dbReference type="EMBL" id="EAY09281.1"/>
    </source>
</evidence>
<accession>A2EDL6</accession>
<reference evidence="1" key="2">
    <citation type="journal article" date="2007" name="Science">
        <title>Draft genome sequence of the sexually transmitted pathogen Trichomonas vaginalis.</title>
        <authorList>
            <person name="Carlton J.M."/>
            <person name="Hirt R.P."/>
            <person name="Silva J.C."/>
            <person name="Delcher A.L."/>
            <person name="Schatz M."/>
            <person name="Zhao Q."/>
            <person name="Wortman J.R."/>
            <person name="Bidwell S.L."/>
            <person name="Alsmark U.C.M."/>
            <person name="Besteiro S."/>
            <person name="Sicheritz-Ponten T."/>
            <person name="Noel C.J."/>
            <person name="Dacks J.B."/>
            <person name="Foster P.G."/>
            <person name="Simillion C."/>
            <person name="Van de Peer Y."/>
            <person name="Miranda-Saavedra D."/>
            <person name="Barton G.J."/>
            <person name="Westrop G.D."/>
            <person name="Mueller S."/>
            <person name="Dessi D."/>
            <person name="Fiori P.L."/>
            <person name="Ren Q."/>
            <person name="Paulsen I."/>
            <person name="Zhang H."/>
            <person name="Bastida-Corcuera F.D."/>
            <person name="Simoes-Barbosa A."/>
            <person name="Brown M.T."/>
            <person name="Hayes R.D."/>
            <person name="Mukherjee M."/>
            <person name="Okumura C.Y."/>
            <person name="Schneider R."/>
            <person name="Smith A.J."/>
            <person name="Vanacova S."/>
            <person name="Villalvazo M."/>
            <person name="Haas B.J."/>
            <person name="Pertea M."/>
            <person name="Feldblyum T.V."/>
            <person name="Utterback T.R."/>
            <person name="Shu C.L."/>
            <person name="Osoegawa K."/>
            <person name="de Jong P.J."/>
            <person name="Hrdy I."/>
            <person name="Horvathova L."/>
            <person name="Zubacova Z."/>
            <person name="Dolezal P."/>
            <person name="Malik S.B."/>
            <person name="Logsdon J.M. Jr."/>
            <person name="Henze K."/>
            <person name="Gupta A."/>
            <person name="Wang C.C."/>
            <person name="Dunne R.L."/>
            <person name="Upcroft J.A."/>
            <person name="Upcroft P."/>
            <person name="White O."/>
            <person name="Salzberg S.L."/>
            <person name="Tang P."/>
            <person name="Chiu C.-H."/>
            <person name="Lee Y.-S."/>
            <person name="Embley T.M."/>
            <person name="Coombs G.H."/>
            <person name="Mottram J.C."/>
            <person name="Tachezy J."/>
            <person name="Fraser-Liggett C.M."/>
            <person name="Johnson P.J."/>
        </authorList>
    </citation>
    <scope>NUCLEOTIDE SEQUENCE [LARGE SCALE GENOMIC DNA]</scope>
    <source>
        <strain evidence="1">G3</strain>
    </source>
</reference>
<reference evidence="1" key="1">
    <citation type="submission" date="2006-10" db="EMBL/GenBank/DDBJ databases">
        <authorList>
            <person name="Amadeo P."/>
            <person name="Zhao Q."/>
            <person name="Wortman J."/>
            <person name="Fraser-Liggett C."/>
            <person name="Carlton J."/>
        </authorList>
    </citation>
    <scope>NUCLEOTIDE SEQUENCE</scope>
    <source>
        <strain evidence="1">G3</strain>
    </source>
</reference>
<dbReference type="InterPro" id="IPR032675">
    <property type="entry name" value="LRR_dom_sf"/>
</dbReference>
<dbReference type="InParanoid" id="A2EDL6"/>
<dbReference type="Pfam" id="PF13306">
    <property type="entry name" value="LRR_5"/>
    <property type="match status" value="2"/>
</dbReference>
<dbReference type="InterPro" id="IPR026906">
    <property type="entry name" value="LRR_5"/>
</dbReference>
<dbReference type="PANTHER" id="PTHR45661:SF3">
    <property type="entry name" value="IG-LIKE DOMAIN-CONTAINING PROTEIN"/>
    <property type="match status" value="1"/>
</dbReference>
<evidence type="ECO:0000313" key="2">
    <source>
        <dbReference type="Proteomes" id="UP000001542"/>
    </source>
</evidence>
<dbReference type="VEuPathDB" id="TrichDB:TVAG_133390"/>
<dbReference type="RefSeq" id="XP_001321504.1">
    <property type="nucleotide sequence ID" value="XM_001321469.1"/>
</dbReference>
<name>A2EDL6_TRIV3</name>
<protein>
    <submittedName>
        <fullName evidence="1">Surface antigen BspA-like</fullName>
    </submittedName>
</protein>
<gene>
    <name evidence="1" type="ORF">TVAG_133390</name>
</gene>